<proteinExistence type="predicted"/>
<dbReference type="PANTHER" id="PTHR42101">
    <property type="entry name" value="CHROMOSOME 16, WHOLE GENOME SHOTGUN SEQUENCE"/>
    <property type="match status" value="1"/>
</dbReference>
<evidence type="ECO:0008006" key="5">
    <source>
        <dbReference type="Google" id="ProtNLM"/>
    </source>
</evidence>
<gene>
    <name evidence="3" type="ORF">LLEC1_02952</name>
</gene>
<name>A0A179I703_CORDF</name>
<dbReference type="Proteomes" id="UP000243081">
    <property type="component" value="Unassembled WGS sequence"/>
</dbReference>
<feature type="transmembrane region" description="Helical" evidence="2">
    <location>
        <begin position="518"/>
        <end position="539"/>
    </location>
</feature>
<evidence type="ECO:0000256" key="2">
    <source>
        <dbReference type="SAM" id="Phobius"/>
    </source>
</evidence>
<dbReference type="AlphaFoldDB" id="A0A179I703"/>
<protein>
    <recommendedName>
        <fullName evidence="5">Low temperature requirement A</fullName>
    </recommendedName>
</protein>
<reference evidence="3 4" key="1">
    <citation type="submission" date="2016-03" db="EMBL/GenBank/DDBJ databases">
        <title>Fine-scale spatial genetic structure of a fungal parasite of coffee scale insects.</title>
        <authorList>
            <person name="Jackson D."/>
            <person name="Zemenick K.A."/>
            <person name="Malloure B."/>
            <person name="Quandt C.A."/>
            <person name="James T.Y."/>
        </authorList>
    </citation>
    <scope>NUCLEOTIDE SEQUENCE [LARGE SCALE GENOMIC DNA]</scope>
    <source>
        <strain evidence="3 4">UM487</strain>
    </source>
</reference>
<evidence type="ECO:0000313" key="3">
    <source>
        <dbReference type="EMBL" id="OAQ98466.1"/>
    </source>
</evidence>
<feature type="transmembrane region" description="Helical" evidence="2">
    <location>
        <begin position="293"/>
        <end position="313"/>
    </location>
</feature>
<dbReference type="EMBL" id="LUKN01002843">
    <property type="protein sequence ID" value="OAQ98466.1"/>
    <property type="molecule type" value="Genomic_DNA"/>
</dbReference>
<evidence type="ECO:0000313" key="4">
    <source>
        <dbReference type="Proteomes" id="UP000243081"/>
    </source>
</evidence>
<feature type="compositionally biased region" description="Basic and acidic residues" evidence="1">
    <location>
        <begin position="705"/>
        <end position="719"/>
    </location>
</feature>
<feature type="transmembrane region" description="Helical" evidence="2">
    <location>
        <begin position="197"/>
        <end position="214"/>
    </location>
</feature>
<feature type="transmembrane region" description="Helical" evidence="2">
    <location>
        <begin position="334"/>
        <end position="354"/>
    </location>
</feature>
<keyword evidence="2" id="KW-0812">Transmembrane</keyword>
<feature type="transmembrane region" description="Helical" evidence="2">
    <location>
        <begin position="551"/>
        <end position="572"/>
    </location>
</feature>
<feature type="region of interest" description="Disordered" evidence="1">
    <location>
        <begin position="629"/>
        <end position="648"/>
    </location>
</feature>
<feature type="transmembrane region" description="Helical" evidence="2">
    <location>
        <begin position="164"/>
        <end position="185"/>
    </location>
</feature>
<dbReference type="OrthoDB" id="3177213at2759"/>
<feature type="transmembrane region" description="Helical" evidence="2">
    <location>
        <begin position="226"/>
        <end position="249"/>
    </location>
</feature>
<keyword evidence="2" id="KW-0472">Membrane</keyword>
<keyword evidence="4" id="KW-1185">Reference proteome</keyword>
<feature type="transmembrane region" description="Helical" evidence="2">
    <location>
        <begin position="103"/>
        <end position="122"/>
    </location>
</feature>
<feature type="compositionally biased region" description="Basic and acidic residues" evidence="1">
    <location>
        <begin position="41"/>
        <end position="51"/>
    </location>
</feature>
<keyword evidence="2" id="KW-1133">Transmembrane helix</keyword>
<dbReference type="OMA" id="HWFSKSH"/>
<feature type="transmembrane region" description="Helical" evidence="2">
    <location>
        <begin position="584"/>
        <end position="602"/>
    </location>
</feature>
<feature type="region of interest" description="Disordered" evidence="1">
    <location>
        <begin position="1"/>
        <end position="62"/>
    </location>
</feature>
<feature type="region of interest" description="Disordered" evidence="1">
    <location>
        <begin position="668"/>
        <end position="719"/>
    </location>
</feature>
<sequence>MDHEQPHIVAAEKPQWFKSPLASDRLRRPSEAQPAASDLFKNTDRAADEQGHGGSDSYDGYPPFQRYEEPTLLEIFYDLFFAANYNVFAQNQAVTNHQRFKAYVGYFSLLWGTWLVVTLYDVRYVTDSVFERVARAVQLGVLVGFTVVAPNFNPEDQDQTTMMTMSLMLFLSRLCLAIEYAHTLAQIYKFKRARRPFYFQIAINAVSALVYLGITFRFQGKQSRVYITWYIFTAGEAILSLVMSNYWKTLSFTRTHLMKRLSLITVMILGESIQTVAQNIATMVKTPAAWNSFTIGMITAASGTIYFVFLVYFDWMRHLQLPALRQQIWTALHYPFHLSLVLFMRGFTQLILFGKAFNVFNTLSDNWVYDPSPGARTLDIDVFDMTSSAIADSLANETNQIFDLYPPPDLVTRVVVNHSIANISTIPDATWANLQKYYSAAATNESAVLDDNTLNGFLTLMEQAIVIFSAIANSVSKSFGIDVSGEVKAKQPSDNNPLKLSENEVTISDKTNQRARLVFAYTYVACGCTLILLVMMALVSRMSPLGRLPRLRFVICTLFGIGIALTAVLFFAPNKADSFLLTAWPIPAIALGWFVVTVLVHVRGSAGGGRTRSALDTVRNILGLFRPRRRNKEAGRQPDDDGDSQRVILRVWPPTRENTDLSAAETLKSAAGGAAAPRGRRVSFRDVSPKGAPRLDSPDSSGLRNADHDHRKADGSERV</sequence>
<organism evidence="3 4">
    <name type="scientific">Cordyceps confragosa</name>
    <name type="common">Lecanicillium lecanii</name>
    <dbReference type="NCBI Taxonomy" id="2714763"/>
    <lineage>
        <taxon>Eukaryota</taxon>
        <taxon>Fungi</taxon>
        <taxon>Dikarya</taxon>
        <taxon>Ascomycota</taxon>
        <taxon>Pezizomycotina</taxon>
        <taxon>Sordariomycetes</taxon>
        <taxon>Hypocreomycetidae</taxon>
        <taxon>Hypocreales</taxon>
        <taxon>Cordycipitaceae</taxon>
        <taxon>Akanthomyces</taxon>
    </lineage>
</organism>
<evidence type="ECO:0000256" key="1">
    <source>
        <dbReference type="SAM" id="MobiDB-lite"/>
    </source>
</evidence>
<comment type="caution">
    <text evidence="3">The sequence shown here is derived from an EMBL/GenBank/DDBJ whole genome shotgun (WGS) entry which is preliminary data.</text>
</comment>
<dbReference type="PANTHER" id="PTHR42101:SF1">
    <property type="entry name" value="LOW TEMPERATURE REQUIREMENT A"/>
    <property type="match status" value="1"/>
</dbReference>
<accession>A0A179I703</accession>